<reference evidence="2 3" key="1">
    <citation type="submission" date="2018-11" db="EMBL/GenBank/DDBJ databases">
        <title>Rhodococcus spongicola sp. nov. and Rhodococcus xishaensis sp. nov. from marine sponges.</title>
        <authorList>
            <person name="Li L."/>
            <person name="Lin H.W."/>
        </authorList>
    </citation>
    <scope>NUCLEOTIDE SEQUENCE [LARGE SCALE GENOMIC DNA]</scope>
    <source>
        <strain evidence="2 3">LHW50502</strain>
    </source>
</reference>
<dbReference type="AlphaFoldDB" id="A0A3S3ALP0"/>
<dbReference type="Gene3D" id="3.40.50.1820">
    <property type="entry name" value="alpha/beta hydrolase"/>
    <property type="match status" value="1"/>
</dbReference>
<sequence length="343" mass="37701">MVTTWVPDVLGDGYQQLTIPLGADPDGEGDAEATLVRYQPSEITGTRAVLYVHGFTDYFFQQHLAEHFAEQGYSFFALDLRKCGRALRPGQTPHFVTDLRMYDAELNEALRLVREQISGGQVLLVAHSTGGLILPLWLDRLERKPGGSAGAGVGGLILNSPWFDLHGPAVLRSAGTTAAIDALGRVSSKRPVPLQRLDTYGSSLHVDANGEWEYDLDWKPLKGFPITFGWLRAIRRGHARLHQGLDVGVPSLILRSKQTVRAPSYHPTVDEADAILDVDQIARWAGCLGNRTTIVPIEGARHDVFLSTAKPLAAAFHEVDLWLAWLHAHHLTDAETRETEASA</sequence>
<dbReference type="GO" id="GO:0016787">
    <property type="term" value="F:hydrolase activity"/>
    <property type="evidence" value="ECO:0007669"/>
    <property type="project" value="UniProtKB-KW"/>
</dbReference>
<gene>
    <name evidence="2" type="ORF">EF834_11040</name>
</gene>
<comment type="caution">
    <text evidence="2">The sequence shown here is derived from an EMBL/GenBank/DDBJ whole genome shotgun (WGS) entry which is preliminary data.</text>
</comment>
<name>A0A3S3ALP0_9NOCA</name>
<dbReference type="Pfam" id="PF12146">
    <property type="entry name" value="Hydrolase_4"/>
    <property type="match status" value="1"/>
</dbReference>
<dbReference type="InterPro" id="IPR051044">
    <property type="entry name" value="MAG_DAG_Lipase"/>
</dbReference>
<dbReference type="OrthoDB" id="9801217at2"/>
<evidence type="ECO:0000313" key="2">
    <source>
        <dbReference type="EMBL" id="RVW03619.1"/>
    </source>
</evidence>
<feature type="domain" description="Serine aminopeptidase S33" evidence="1">
    <location>
        <begin position="48"/>
        <end position="256"/>
    </location>
</feature>
<dbReference type="InterPro" id="IPR029058">
    <property type="entry name" value="AB_hydrolase_fold"/>
</dbReference>
<dbReference type="EMBL" id="RKLN01000003">
    <property type="protein sequence ID" value="RVW03619.1"/>
    <property type="molecule type" value="Genomic_DNA"/>
</dbReference>
<accession>A0A3S3ALP0</accession>
<proteinExistence type="predicted"/>
<dbReference type="Proteomes" id="UP000284333">
    <property type="component" value="Unassembled WGS sequence"/>
</dbReference>
<dbReference type="PANTHER" id="PTHR11614">
    <property type="entry name" value="PHOSPHOLIPASE-RELATED"/>
    <property type="match status" value="1"/>
</dbReference>
<evidence type="ECO:0000313" key="3">
    <source>
        <dbReference type="Proteomes" id="UP000284333"/>
    </source>
</evidence>
<dbReference type="InterPro" id="IPR022742">
    <property type="entry name" value="Hydrolase_4"/>
</dbReference>
<protein>
    <submittedName>
        <fullName evidence="2">Alpha/beta hydrolase</fullName>
    </submittedName>
</protein>
<evidence type="ECO:0000259" key="1">
    <source>
        <dbReference type="Pfam" id="PF12146"/>
    </source>
</evidence>
<dbReference type="SUPFAM" id="SSF53474">
    <property type="entry name" value="alpha/beta-Hydrolases"/>
    <property type="match status" value="1"/>
</dbReference>
<keyword evidence="2" id="KW-0378">Hydrolase</keyword>
<organism evidence="2 3">
    <name type="scientific">Rhodococcus spongiicola</name>
    <dbReference type="NCBI Taxonomy" id="2487352"/>
    <lineage>
        <taxon>Bacteria</taxon>
        <taxon>Bacillati</taxon>
        <taxon>Actinomycetota</taxon>
        <taxon>Actinomycetes</taxon>
        <taxon>Mycobacteriales</taxon>
        <taxon>Nocardiaceae</taxon>
        <taxon>Rhodococcus</taxon>
    </lineage>
</organism>
<keyword evidence="3" id="KW-1185">Reference proteome</keyword>